<reference evidence="20" key="1">
    <citation type="submission" date="2019-06" db="EMBL/GenBank/DDBJ databases">
        <authorList>
            <consortium name="Wellcome Sanger Institute Data Sharing"/>
        </authorList>
    </citation>
    <scope>NUCLEOTIDE SEQUENCE [LARGE SCALE GENOMIC DNA]</scope>
</reference>
<dbReference type="Gene3D" id="3.90.550.10">
    <property type="entry name" value="Spore Coat Polysaccharide Biosynthesis Protein SpsA, Chain A"/>
    <property type="match status" value="1"/>
</dbReference>
<keyword evidence="6 17" id="KW-0808">Transferase</keyword>
<dbReference type="GO" id="GO:0003945">
    <property type="term" value="F:N-acetyllactosamine synthase activity"/>
    <property type="evidence" value="ECO:0007669"/>
    <property type="project" value="UniProtKB-EC"/>
</dbReference>
<gene>
    <name evidence="20" type="primary">LOC115394922</name>
</gene>
<dbReference type="InterPro" id="IPR027791">
    <property type="entry name" value="Galactosyl_T_C"/>
</dbReference>
<evidence type="ECO:0000256" key="3">
    <source>
        <dbReference type="ARBA" id="ARBA00004922"/>
    </source>
</evidence>
<evidence type="ECO:0000256" key="12">
    <source>
        <dbReference type="ARBA" id="ARBA00023136"/>
    </source>
</evidence>
<keyword evidence="13" id="KW-1015">Disulfide bond</keyword>
<dbReference type="PANTHER" id="PTHR19300">
    <property type="entry name" value="BETA-1,4-GALACTOSYLTRANSFERASE"/>
    <property type="match status" value="1"/>
</dbReference>
<reference evidence="20" key="3">
    <citation type="submission" date="2025-09" db="UniProtKB">
        <authorList>
            <consortium name="Ensembl"/>
        </authorList>
    </citation>
    <scope>IDENTIFICATION</scope>
</reference>
<dbReference type="GO" id="GO:0032580">
    <property type="term" value="C:Golgi cisterna membrane"/>
    <property type="evidence" value="ECO:0007669"/>
    <property type="project" value="UniProtKB-UniRule"/>
</dbReference>
<keyword evidence="7" id="KW-0812">Transmembrane</keyword>
<evidence type="ECO:0000256" key="16">
    <source>
        <dbReference type="ARBA" id="ARBA00049413"/>
    </source>
</evidence>
<dbReference type="Proteomes" id="UP000472267">
    <property type="component" value="Chromosome 10"/>
</dbReference>
<evidence type="ECO:0000313" key="20">
    <source>
        <dbReference type="Ensembl" id="ENSSFAP00005022621.1"/>
    </source>
</evidence>
<comment type="pathway">
    <text evidence="3 17">Protein modification; protein glycosylation.</text>
</comment>
<evidence type="ECO:0000256" key="17">
    <source>
        <dbReference type="RuleBase" id="RU368121"/>
    </source>
</evidence>
<dbReference type="InterPro" id="IPR003859">
    <property type="entry name" value="Galactosyl_T"/>
</dbReference>
<dbReference type="FunFam" id="3.90.550.10:FF:000028">
    <property type="entry name" value="beta-1,4-galactosyltransferase 1"/>
    <property type="match status" value="1"/>
</dbReference>
<evidence type="ECO:0000256" key="9">
    <source>
        <dbReference type="ARBA" id="ARBA00022968"/>
    </source>
</evidence>
<dbReference type="Ensembl" id="ENSSFAT00005023563.1">
    <property type="protein sequence ID" value="ENSSFAP00005022621.1"/>
    <property type="gene ID" value="ENSSFAG00005011753.1"/>
</dbReference>
<evidence type="ECO:0000256" key="13">
    <source>
        <dbReference type="ARBA" id="ARBA00023157"/>
    </source>
</evidence>
<dbReference type="AlphaFoldDB" id="A0A672GVA7"/>
<evidence type="ECO:0000259" key="19">
    <source>
        <dbReference type="Pfam" id="PF13733"/>
    </source>
</evidence>
<comment type="catalytic activity">
    <reaction evidence="16">
        <text>N-acetyl-D-glucosamine + UDP-alpha-D-galactose = beta-D-galactosyl-(1-&gt;4)-N-acetyl-D-glucosamine + UDP + H(+)</text>
        <dbReference type="Rhea" id="RHEA:17745"/>
        <dbReference type="ChEBI" id="CHEBI:15378"/>
        <dbReference type="ChEBI" id="CHEBI:58223"/>
        <dbReference type="ChEBI" id="CHEBI:60152"/>
        <dbReference type="ChEBI" id="CHEBI:66914"/>
        <dbReference type="ChEBI" id="CHEBI:506227"/>
        <dbReference type="EC" id="2.4.1.90"/>
    </reaction>
    <physiologicalReaction direction="left-to-right" evidence="16">
        <dbReference type="Rhea" id="RHEA:17746"/>
    </physiologicalReaction>
</comment>
<evidence type="ECO:0000259" key="18">
    <source>
        <dbReference type="Pfam" id="PF02709"/>
    </source>
</evidence>
<evidence type="ECO:0000256" key="11">
    <source>
        <dbReference type="ARBA" id="ARBA00023034"/>
    </source>
</evidence>
<keyword evidence="8 17" id="KW-0479">Metal-binding</keyword>
<evidence type="ECO:0000313" key="21">
    <source>
        <dbReference type="Proteomes" id="UP000472267"/>
    </source>
</evidence>
<dbReference type="PANTHER" id="PTHR19300:SF9">
    <property type="entry name" value="BETA-1,4-GALACTOSYLTRANSFERASE 4"/>
    <property type="match status" value="1"/>
</dbReference>
<comment type="similarity">
    <text evidence="4 17">Belongs to the glycosyltransferase 7 family.</text>
</comment>
<reference evidence="20" key="2">
    <citation type="submission" date="2025-08" db="UniProtKB">
        <authorList>
            <consortium name="Ensembl"/>
        </authorList>
    </citation>
    <scope>IDENTIFICATION</scope>
</reference>
<evidence type="ECO:0000256" key="8">
    <source>
        <dbReference type="ARBA" id="ARBA00022723"/>
    </source>
</evidence>
<organism evidence="20 21">
    <name type="scientific">Salarias fasciatus</name>
    <name type="common">Jewelled blenny</name>
    <name type="synonym">Blennius fasciatus</name>
    <dbReference type="NCBI Taxonomy" id="181472"/>
    <lineage>
        <taxon>Eukaryota</taxon>
        <taxon>Metazoa</taxon>
        <taxon>Chordata</taxon>
        <taxon>Craniata</taxon>
        <taxon>Vertebrata</taxon>
        <taxon>Euteleostomi</taxon>
        <taxon>Actinopterygii</taxon>
        <taxon>Neopterygii</taxon>
        <taxon>Teleostei</taxon>
        <taxon>Neoteleostei</taxon>
        <taxon>Acanthomorphata</taxon>
        <taxon>Ovalentaria</taxon>
        <taxon>Blenniimorphae</taxon>
        <taxon>Blenniiformes</taxon>
        <taxon>Blennioidei</taxon>
        <taxon>Blenniidae</taxon>
        <taxon>Salariinae</taxon>
        <taxon>Salarias</taxon>
    </lineage>
</organism>
<dbReference type="Pfam" id="PF13733">
    <property type="entry name" value="Glyco_transf_7N"/>
    <property type="match status" value="1"/>
</dbReference>
<dbReference type="GO" id="GO:0046872">
    <property type="term" value="F:metal ion binding"/>
    <property type="evidence" value="ECO:0007669"/>
    <property type="project" value="UniProtKB-UniRule"/>
</dbReference>
<evidence type="ECO:0000256" key="5">
    <source>
        <dbReference type="ARBA" id="ARBA00022676"/>
    </source>
</evidence>
<proteinExistence type="inferred from homology"/>
<keyword evidence="21" id="KW-1185">Reference proteome</keyword>
<dbReference type="OMA" id="QAGDDKF"/>
<evidence type="ECO:0000256" key="7">
    <source>
        <dbReference type="ARBA" id="ARBA00022692"/>
    </source>
</evidence>
<evidence type="ECO:0000256" key="6">
    <source>
        <dbReference type="ARBA" id="ARBA00022679"/>
    </source>
</evidence>
<keyword evidence="5 17" id="KW-0328">Glycosyltransferase</keyword>
<accession>A0A672GVA7</accession>
<dbReference type="SUPFAM" id="SSF53448">
    <property type="entry name" value="Nucleotide-diphospho-sugar transferases"/>
    <property type="match status" value="1"/>
</dbReference>
<dbReference type="Pfam" id="PF02709">
    <property type="entry name" value="Glyco_transf_7C"/>
    <property type="match status" value="1"/>
</dbReference>
<dbReference type="PRINTS" id="PR02050">
    <property type="entry name" value="B14GALTRFASE"/>
</dbReference>
<comment type="cofactor">
    <cofactor evidence="1 17">
        <name>Mn(2+)</name>
        <dbReference type="ChEBI" id="CHEBI:29035"/>
    </cofactor>
</comment>
<keyword evidence="12" id="KW-0472">Membrane</keyword>
<dbReference type="EC" id="2.4.1.-" evidence="17"/>
<keyword evidence="9 17" id="KW-0735">Signal-anchor</keyword>
<keyword evidence="14 17" id="KW-0325">Glycoprotein</keyword>
<protein>
    <recommendedName>
        <fullName evidence="17">Beta-1,4-galactosyltransferase</fullName>
        <shortName evidence="17">Beta-1,4-GalTase</shortName>
        <ecNumber evidence="17">2.4.1.-</ecNumber>
    </recommendedName>
</protein>
<dbReference type="GO" id="GO:0000139">
    <property type="term" value="C:Golgi membrane"/>
    <property type="evidence" value="ECO:0007669"/>
    <property type="project" value="UniProtKB-SubCell"/>
</dbReference>
<evidence type="ECO:0000256" key="4">
    <source>
        <dbReference type="ARBA" id="ARBA00005735"/>
    </source>
</evidence>
<dbReference type="UniPathway" id="UPA00378"/>
<dbReference type="InterPro" id="IPR027995">
    <property type="entry name" value="Galactosyl_T_N"/>
</dbReference>
<dbReference type="CDD" id="cd00899">
    <property type="entry name" value="b4GalT"/>
    <property type="match status" value="1"/>
</dbReference>
<keyword evidence="11 17" id="KW-0333">Golgi apparatus</keyword>
<keyword evidence="15 17" id="KW-0464">Manganese</keyword>
<evidence type="ECO:0000256" key="10">
    <source>
        <dbReference type="ARBA" id="ARBA00022989"/>
    </source>
</evidence>
<name>A0A672GVA7_SALFA</name>
<dbReference type="InParanoid" id="A0A672GVA7"/>
<feature type="domain" description="Galactosyltransferase N-terminal" evidence="19">
    <location>
        <begin position="72"/>
        <end position="199"/>
    </location>
</feature>
<comment type="subcellular location">
    <subcellularLocation>
        <location evidence="2 17">Golgi apparatus membrane</location>
        <topology evidence="2 17">Single-pass type II membrane protein</topology>
    </subcellularLocation>
</comment>
<comment type="function">
    <text evidence="17">Responsible for the synthesis of complex-type N-linked oligosaccharides in many glycoproteins as well as the carbohydrate moieties of glycolipids.</text>
</comment>
<evidence type="ECO:0000256" key="2">
    <source>
        <dbReference type="ARBA" id="ARBA00004323"/>
    </source>
</evidence>
<dbReference type="InterPro" id="IPR029044">
    <property type="entry name" value="Nucleotide-diphossugar_trans"/>
</dbReference>
<evidence type="ECO:0000256" key="1">
    <source>
        <dbReference type="ARBA" id="ARBA00001936"/>
    </source>
</evidence>
<keyword evidence="10" id="KW-1133">Transmembrane helix</keyword>
<sequence length="360" mass="41450">VTSYCLEGPCDASDVLGLLIGEFFSIIVVEGRSATRFQNSNFDGEEIPRVLIQSCSLFFVPNYILIKTVNNSSTEGAKNLSFESSLTLNDVVTENEKVREGEYEPPDCAARQSVAILIPFRNRERHLVYLLHHLHPFLQRQQLHYAIYVIHQAGNVTFNRAKLLNIGYLEALKDYNWECFIFHDVDLIPENDHNLYVCEDHPKHLMGGRNSTRYQLSSPYNFGGVTALTREQFFQVNGFSNSYWGWGCEDDDLYVRVKLQKMKMVRAPKDIARYKMVFHTRDKGNEVNKDRIKLLRQAPKNWRNDGLNSCSYQTLSLDRLPLYVNITADIGKPPSSAYKVKFFPLSSEKVENLCVHMLMT</sequence>
<evidence type="ECO:0000256" key="15">
    <source>
        <dbReference type="ARBA" id="ARBA00023211"/>
    </source>
</evidence>
<dbReference type="GO" id="GO:0005975">
    <property type="term" value="P:carbohydrate metabolic process"/>
    <property type="evidence" value="ECO:0007669"/>
    <property type="project" value="InterPro"/>
</dbReference>
<feature type="domain" description="Galactosyltransferase C-terminal" evidence="18">
    <location>
        <begin position="204"/>
        <end position="280"/>
    </location>
</feature>
<evidence type="ECO:0000256" key="14">
    <source>
        <dbReference type="ARBA" id="ARBA00023180"/>
    </source>
</evidence>